<keyword evidence="7" id="KW-1185">Reference proteome</keyword>
<evidence type="ECO:0000313" key="6">
    <source>
        <dbReference type="EMBL" id="MBO0662574.1"/>
    </source>
</evidence>
<dbReference type="RefSeq" id="WP_207257351.1">
    <property type="nucleotide sequence ID" value="NZ_JAFMPP010000005.1"/>
</dbReference>
<dbReference type="SUPFAM" id="SSF48008">
    <property type="entry name" value="GntR ligand-binding domain-like"/>
    <property type="match status" value="1"/>
</dbReference>
<evidence type="ECO:0000259" key="5">
    <source>
        <dbReference type="PROSITE" id="PS50949"/>
    </source>
</evidence>
<evidence type="ECO:0000256" key="2">
    <source>
        <dbReference type="ARBA" id="ARBA00023125"/>
    </source>
</evidence>
<reference evidence="6" key="1">
    <citation type="submission" date="2021-03" db="EMBL/GenBank/DDBJ databases">
        <title>Whole genome sequence of Jiella sp. CQZ9-1.</title>
        <authorList>
            <person name="Tuo L."/>
        </authorList>
    </citation>
    <scope>NUCLEOTIDE SEQUENCE</scope>
    <source>
        <strain evidence="6">CQZ9-1</strain>
    </source>
</reference>
<proteinExistence type="predicted"/>
<evidence type="ECO:0000256" key="3">
    <source>
        <dbReference type="ARBA" id="ARBA00023163"/>
    </source>
</evidence>
<evidence type="ECO:0000313" key="7">
    <source>
        <dbReference type="Proteomes" id="UP000664122"/>
    </source>
</evidence>
<dbReference type="InterPro" id="IPR011711">
    <property type="entry name" value="GntR_C"/>
</dbReference>
<dbReference type="AlphaFoldDB" id="A0A939FXA1"/>
<dbReference type="SUPFAM" id="SSF46785">
    <property type="entry name" value="Winged helix' DNA-binding domain"/>
    <property type="match status" value="1"/>
</dbReference>
<dbReference type="Pfam" id="PF00392">
    <property type="entry name" value="GntR"/>
    <property type="match status" value="1"/>
</dbReference>
<feature type="region of interest" description="Disordered" evidence="4">
    <location>
        <begin position="1"/>
        <end position="25"/>
    </location>
</feature>
<dbReference type="PROSITE" id="PS50949">
    <property type="entry name" value="HTH_GNTR"/>
    <property type="match status" value="1"/>
</dbReference>
<dbReference type="InterPro" id="IPR036390">
    <property type="entry name" value="WH_DNA-bd_sf"/>
</dbReference>
<accession>A0A939FXA1</accession>
<dbReference type="SMART" id="SM00345">
    <property type="entry name" value="HTH_GNTR"/>
    <property type="match status" value="1"/>
</dbReference>
<dbReference type="GO" id="GO:0003700">
    <property type="term" value="F:DNA-binding transcription factor activity"/>
    <property type="evidence" value="ECO:0007669"/>
    <property type="project" value="InterPro"/>
</dbReference>
<dbReference type="InterPro" id="IPR008920">
    <property type="entry name" value="TF_FadR/GntR_C"/>
</dbReference>
<dbReference type="SMART" id="SM00895">
    <property type="entry name" value="FCD"/>
    <property type="match status" value="1"/>
</dbReference>
<feature type="domain" description="HTH gntR-type" evidence="5">
    <location>
        <begin position="25"/>
        <end position="92"/>
    </location>
</feature>
<evidence type="ECO:0000256" key="1">
    <source>
        <dbReference type="ARBA" id="ARBA00023015"/>
    </source>
</evidence>
<gene>
    <name evidence="6" type="ORF">J1C48_08300</name>
</gene>
<dbReference type="EMBL" id="JAFMPP010000005">
    <property type="protein sequence ID" value="MBO0662574.1"/>
    <property type="molecule type" value="Genomic_DNA"/>
</dbReference>
<dbReference type="InterPro" id="IPR000524">
    <property type="entry name" value="Tscrpt_reg_HTH_GntR"/>
</dbReference>
<dbReference type="GO" id="GO:0003677">
    <property type="term" value="F:DNA binding"/>
    <property type="evidence" value="ECO:0007669"/>
    <property type="project" value="UniProtKB-KW"/>
</dbReference>
<keyword evidence="1" id="KW-0805">Transcription regulation</keyword>
<organism evidence="6 7">
    <name type="scientific">Jiella flava</name>
    <dbReference type="NCBI Taxonomy" id="2816857"/>
    <lineage>
        <taxon>Bacteria</taxon>
        <taxon>Pseudomonadati</taxon>
        <taxon>Pseudomonadota</taxon>
        <taxon>Alphaproteobacteria</taxon>
        <taxon>Hyphomicrobiales</taxon>
        <taxon>Aurantimonadaceae</taxon>
        <taxon>Jiella</taxon>
    </lineage>
</organism>
<evidence type="ECO:0000256" key="4">
    <source>
        <dbReference type="SAM" id="MobiDB-lite"/>
    </source>
</evidence>
<dbReference type="PRINTS" id="PR00035">
    <property type="entry name" value="HTHGNTR"/>
</dbReference>
<dbReference type="Pfam" id="PF07729">
    <property type="entry name" value="FCD"/>
    <property type="match status" value="1"/>
</dbReference>
<feature type="compositionally biased region" description="Basic and acidic residues" evidence="4">
    <location>
        <begin position="12"/>
        <end position="25"/>
    </location>
</feature>
<dbReference type="Proteomes" id="UP000664122">
    <property type="component" value="Unassembled WGS sequence"/>
</dbReference>
<dbReference type="Gene3D" id="1.10.10.10">
    <property type="entry name" value="Winged helix-like DNA-binding domain superfamily/Winged helix DNA-binding domain"/>
    <property type="match status" value="1"/>
</dbReference>
<sequence>MARSSTMGGDKGAGERRRKAPGDGENLGRKAYSVIRAMIMERQLAGGDILSEEKLAAELGFSRTPVREAMFLLQNTGLIQKEMNQPFRVRLVSNREYFQSMRLRELLEGEAIAAAVQVIDAAALATVETAMLALRDDPNVPAEIHWAADEKLHDMIADASGNEVMAQVIASLRVTTRLYELSGLPSRFRPDTEEHIAIIDAIRSGDPTTARSAMQTHIRSLTNDVLAAMARL</sequence>
<dbReference type="Gene3D" id="1.20.120.530">
    <property type="entry name" value="GntR ligand-binding domain-like"/>
    <property type="match status" value="1"/>
</dbReference>
<dbReference type="PANTHER" id="PTHR43537:SF24">
    <property type="entry name" value="GLUCONATE OPERON TRANSCRIPTIONAL REPRESSOR"/>
    <property type="match status" value="1"/>
</dbReference>
<protein>
    <submittedName>
        <fullName evidence="6">GntR family transcriptional regulator</fullName>
    </submittedName>
</protein>
<dbReference type="PANTHER" id="PTHR43537">
    <property type="entry name" value="TRANSCRIPTIONAL REGULATOR, GNTR FAMILY"/>
    <property type="match status" value="1"/>
</dbReference>
<dbReference type="InterPro" id="IPR036388">
    <property type="entry name" value="WH-like_DNA-bd_sf"/>
</dbReference>
<name>A0A939FXA1_9HYPH</name>
<keyword evidence="2" id="KW-0238">DNA-binding</keyword>
<keyword evidence="3" id="KW-0804">Transcription</keyword>
<comment type="caution">
    <text evidence="6">The sequence shown here is derived from an EMBL/GenBank/DDBJ whole genome shotgun (WGS) entry which is preliminary data.</text>
</comment>